<dbReference type="AlphaFoldDB" id="A0A2L1UKN9"/>
<evidence type="ECO:0000313" key="2">
    <source>
        <dbReference type="Proteomes" id="UP000239197"/>
    </source>
</evidence>
<sequence>MKPLDSLESNAVIEIYREGGIAFIPKLSGPRRVDLSGMSDGKRQEICQLINKTLPYAQEKENAGRGDQRYFRLEIYYASAETTASLVVIIPETQAPEELVDLWKQAPPDENHSCE</sequence>
<dbReference type="Proteomes" id="UP000239197">
    <property type="component" value="Chromosome"/>
</dbReference>
<reference evidence="2" key="1">
    <citation type="submission" date="2017-01" db="EMBL/GenBank/DDBJ databases">
        <title>Genome sequence of Rouxiella sp. ERMR1:05.</title>
        <authorList>
            <person name="Kumar R."/>
            <person name="Singh D."/>
            <person name="Kumar S."/>
        </authorList>
    </citation>
    <scope>NUCLEOTIDE SEQUENCE [LARGE SCALE GENOMIC DNA]</scope>
    <source>
        <strain evidence="2">ERMR1:05</strain>
    </source>
</reference>
<organism evidence="1 2">
    <name type="scientific">Rahnella sikkimica</name>
    <dbReference type="NCBI Taxonomy" id="1805933"/>
    <lineage>
        <taxon>Bacteria</taxon>
        <taxon>Pseudomonadati</taxon>
        <taxon>Pseudomonadota</taxon>
        <taxon>Gammaproteobacteria</taxon>
        <taxon>Enterobacterales</taxon>
        <taxon>Yersiniaceae</taxon>
        <taxon>Rahnella</taxon>
    </lineage>
</organism>
<name>A0A2L1UKN9_9GAMM</name>
<dbReference type="OrthoDB" id="8658956at2"/>
<proteinExistence type="predicted"/>
<dbReference type="Pfam" id="PF20242">
    <property type="entry name" value="Emfourin"/>
    <property type="match status" value="1"/>
</dbReference>
<dbReference type="KEGG" id="rox:BV494_00520"/>
<dbReference type="InterPro" id="IPR049457">
    <property type="entry name" value="Emfourin"/>
</dbReference>
<protein>
    <submittedName>
        <fullName evidence="1">Uncharacterized protein</fullName>
    </submittedName>
</protein>
<gene>
    <name evidence="1" type="ORF">BV494_00520</name>
</gene>
<evidence type="ECO:0000313" key="1">
    <source>
        <dbReference type="EMBL" id="AVF33499.1"/>
    </source>
</evidence>
<accession>A0A2L1UKN9</accession>
<dbReference type="RefSeq" id="WP_104921076.1">
    <property type="nucleotide sequence ID" value="NZ_CP019062.1"/>
</dbReference>
<keyword evidence="2" id="KW-1185">Reference proteome</keyword>
<dbReference type="EMBL" id="CP019062">
    <property type="protein sequence ID" value="AVF33499.1"/>
    <property type="molecule type" value="Genomic_DNA"/>
</dbReference>